<evidence type="ECO:0000256" key="1">
    <source>
        <dbReference type="ARBA" id="ARBA00004138"/>
    </source>
</evidence>
<name>A0A1B6DM03_9HEMI</name>
<proteinExistence type="predicted"/>
<comment type="subcellular location">
    <subcellularLocation>
        <location evidence="1">Cell projection</location>
        <location evidence="1">Cilium</location>
    </subcellularLocation>
</comment>
<dbReference type="InterPro" id="IPR036322">
    <property type="entry name" value="WD40_repeat_dom_sf"/>
</dbReference>
<protein>
    <recommendedName>
        <fullName evidence="5">Cilia- and flagella-associated protein 251</fullName>
    </recommendedName>
</protein>
<dbReference type="InterPro" id="IPR015943">
    <property type="entry name" value="WD40/YVTN_repeat-like_dom_sf"/>
</dbReference>
<keyword evidence="4" id="KW-0966">Cell projection</keyword>
<sequence>SITFRTKIVLFILDEGFYQNINFLKKMEENMINNDIMSANVKDEEIIEIEPRLSSLLCPFQICWTFGYKKTVPIINLTRNDITSFVYSSSHAVVLFDYLSGEVQFLQGHKNNVNCLSVDQTGQWLATADEGEDSAVIVWDTLTCNPVCTFFNVHKEGTEVLGMSPDAHFLITISPWVEQKLQLFKWTLGNSECDASMYISQEWGPVVRLSFSSDCCEHFSLLTNLKIIFLSYTNNTLGSHIGTNYLLPRFGHYVDSTFIPGTHLYLSATTTGYVFTWSDNKYDDSFNSINVSYRKRVLKRIKLQQEGISLIKAIDNVVSVVNSQGSIYFYDKNLSLLYWIAFNNLEPLISLRYHLDPWTKYIPEKSIVQLDTEEIQTSKPSDTTLAHRPFFIRDFLISTKSGKICYINYRKNVAHKLIDNGNVVFTSMDTMPRRKYLCCGTFNGFCMLYDYDKKKFITKTYLGEESNRSSPNNVITYVKYTSTGDILACGKSDGSVWILDPFLIKPKPEKSSASAPASISKIVFSLNSKYLALSDDNNCVSLYSCSDSCLEFIGIYKAHHKPIRDLMFDKDKTLYSIGEDCNLVEFNIHESLAQNQLVIESIIETDKSAIPLCLISYPLTVNEEGTILIANSEYKFKLFLKRTKKFCATVLTHVLSTPIQFMKMLPPHSNYIIFATENHIGIQKLPVDGNPYKSLAIIGSPSQIIRMCTSFDGRYLFTLGIDGQNILMWNINTKCVDYSEQSGGDGLDPFYDLIYGHKDGQLWKNIVEFFCVGQLIHQGEHPSITQSLTDEVPICEISDIMRAIGSFLSQEEISTMYYEVLNKFEGDWINKCNYKIKLDEFVKLYINHRSVLGLTVEELEDAFLTFADDKSKSIISRSELFDALNSEGETMKNSEIVRCFNTLCDSFYPKKIRESDMENTLSFLPNEISFEYFMNTILGFNTSKCPE</sequence>
<feature type="non-terminal residue" evidence="6">
    <location>
        <position position="1"/>
    </location>
</feature>
<evidence type="ECO:0000256" key="3">
    <source>
        <dbReference type="ARBA" id="ARBA00022737"/>
    </source>
</evidence>
<dbReference type="Pfam" id="PF00400">
    <property type="entry name" value="WD40"/>
    <property type="match status" value="1"/>
</dbReference>
<dbReference type="InterPro" id="IPR011992">
    <property type="entry name" value="EF-hand-dom_pair"/>
</dbReference>
<dbReference type="SUPFAM" id="SSF50978">
    <property type="entry name" value="WD40 repeat-like"/>
    <property type="match status" value="2"/>
</dbReference>
<dbReference type="Gene3D" id="1.10.238.10">
    <property type="entry name" value="EF-hand"/>
    <property type="match status" value="1"/>
</dbReference>
<evidence type="ECO:0000256" key="2">
    <source>
        <dbReference type="ARBA" id="ARBA00022574"/>
    </source>
</evidence>
<reference evidence="6" key="1">
    <citation type="submission" date="2015-12" db="EMBL/GenBank/DDBJ databases">
        <title>De novo transcriptome assembly of four potential Pierce s Disease insect vectors from Arizona vineyards.</title>
        <authorList>
            <person name="Tassone E.E."/>
        </authorList>
    </citation>
    <scope>NUCLEOTIDE SEQUENCE</scope>
</reference>
<dbReference type="SMART" id="SM00320">
    <property type="entry name" value="WD40"/>
    <property type="match status" value="6"/>
</dbReference>
<keyword evidence="2" id="KW-0853">WD repeat</keyword>
<dbReference type="Gene3D" id="2.130.10.10">
    <property type="entry name" value="YVTN repeat-like/Quinoprotein amine dehydrogenase"/>
    <property type="match status" value="2"/>
</dbReference>
<organism evidence="6">
    <name type="scientific">Clastoptera arizonana</name>
    <name type="common">Arizona spittle bug</name>
    <dbReference type="NCBI Taxonomy" id="38151"/>
    <lineage>
        <taxon>Eukaryota</taxon>
        <taxon>Metazoa</taxon>
        <taxon>Ecdysozoa</taxon>
        <taxon>Arthropoda</taxon>
        <taxon>Hexapoda</taxon>
        <taxon>Insecta</taxon>
        <taxon>Pterygota</taxon>
        <taxon>Neoptera</taxon>
        <taxon>Paraneoptera</taxon>
        <taxon>Hemiptera</taxon>
        <taxon>Auchenorrhyncha</taxon>
        <taxon>Cercopoidea</taxon>
        <taxon>Clastopteridae</taxon>
        <taxon>Clastoptera</taxon>
    </lineage>
</organism>
<evidence type="ECO:0000313" key="6">
    <source>
        <dbReference type="EMBL" id="JAS26704.1"/>
    </source>
</evidence>
<dbReference type="PANTHER" id="PTHR13720:SF13">
    <property type="entry name" value="CILIA- AND FLAGELLA-ASSOCIATED PROTEIN 251"/>
    <property type="match status" value="1"/>
</dbReference>
<dbReference type="InterPro" id="IPR001680">
    <property type="entry name" value="WD40_rpt"/>
</dbReference>
<dbReference type="SUPFAM" id="SSF47473">
    <property type="entry name" value="EF-hand"/>
    <property type="match status" value="1"/>
</dbReference>
<evidence type="ECO:0000256" key="4">
    <source>
        <dbReference type="ARBA" id="ARBA00023273"/>
    </source>
</evidence>
<dbReference type="EMBL" id="GEDC01010594">
    <property type="protein sequence ID" value="JAS26704.1"/>
    <property type="molecule type" value="Transcribed_RNA"/>
</dbReference>
<dbReference type="InterPro" id="IPR050630">
    <property type="entry name" value="WD_repeat_EMAP"/>
</dbReference>
<dbReference type="AlphaFoldDB" id="A0A1B6DM03"/>
<dbReference type="GO" id="GO:0031514">
    <property type="term" value="C:motile cilium"/>
    <property type="evidence" value="ECO:0007669"/>
    <property type="project" value="TreeGrafter"/>
</dbReference>
<evidence type="ECO:0000256" key="5">
    <source>
        <dbReference type="ARBA" id="ARBA00040994"/>
    </source>
</evidence>
<keyword evidence="3" id="KW-0677">Repeat</keyword>
<accession>A0A1B6DM03</accession>
<gene>
    <name evidence="6" type="ORF">g.10107</name>
</gene>
<dbReference type="PANTHER" id="PTHR13720">
    <property type="entry name" value="WD-40 REPEAT PROTEIN"/>
    <property type="match status" value="1"/>
</dbReference>